<sequence length="100" mass="11445">YEVYDKVDKITEYVGKVFFGLLPPDDFQEALEKEIGIGKDVAKKVAGEIYRFVFYPVKESLGKLYKIEIAPLAKMKVSPPPQEKPPTPPKKEDVYREPVK</sequence>
<evidence type="ECO:0000313" key="2">
    <source>
        <dbReference type="EMBL" id="GAI13921.1"/>
    </source>
</evidence>
<comment type="caution">
    <text evidence="2">The sequence shown here is derived from an EMBL/GenBank/DDBJ whole genome shotgun (WGS) entry which is preliminary data.</text>
</comment>
<feature type="compositionally biased region" description="Pro residues" evidence="1">
    <location>
        <begin position="78"/>
        <end position="88"/>
    </location>
</feature>
<proteinExistence type="predicted"/>
<protein>
    <submittedName>
        <fullName evidence="2">Uncharacterized protein</fullName>
    </submittedName>
</protein>
<evidence type="ECO:0000256" key="1">
    <source>
        <dbReference type="SAM" id="MobiDB-lite"/>
    </source>
</evidence>
<reference evidence="2" key="1">
    <citation type="journal article" date="2014" name="Front. Microbiol.">
        <title>High frequency of phylogenetically diverse reductive dehalogenase-homologous genes in deep subseafloor sedimentary metagenomes.</title>
        <authorList>
            <person name="Kawai M."/>
            <person name="Futagami T."/>
            <person name="Toyoda A."/>
            <person name="Takaki Y."/>
            <person name="Nishi S."/>
            <person name="Hori S."/>
            <person name="Arai W."/>
            <person name="Tsubouchi T."/>
            <person name="Morono Y."/>
            <person name="Uchiyama I."/>
            <person name="Ito T."/>
            <person name="Fujiyama A."/>
            <person name="Inagaki F."/>
            <person name="Takami H."/>
        </authorList>
    </citation>
    <scope>NUCLEOTIDE SEQUENCE</scope>
    <source>
        <strain evidence="2">Expedition CK06-06</strain>
    </source>
</reference>
<gene>
    <name evidence="2" type="ORF">S06H3_18284</name>
</gene>
<name>X1M745_9ZZZZ</name>
<dbReference type="AlphaFoldDB" id="X1M745"/>
<feature type="non-terminal residue" evidence="2">
    <location>
        <position position="1"/>
    </location>
</feature>
<feature type="region of interest" description="Disordered" evidence="1">
    <location>
        <begin position="76"/>
        <end position="100"/>
    </location>
</feature>
<dbReference type="EMBL" id="BARV01009229">
    <property type="protein sequence ID" value="GAI13921.1"/>
    <property type="molecule type" value="Genomic_DNA"/>
</dbReference>
<organism evidence="2">
    <name type="scientific">marine sediment metagenome</name>
    <dbReference type="NCBI Taxonomy" id="412755"/>
    <lineage>
        <taxon>unclassified sequences</taxon>
        <taxon>metagenomes</taxon>
        <taxon>ecological metagenomes</taxon>
    </lineage>
</organism>
<feature type="compositionally biased region" description="Basic and acidic residues" evidence="1">
    <location>
        <begin position="89"/>
        <end position="100"/>
    </location>
</feature>
<accession>X1M745</accession>